<evidence type="ECO:0000313" key="9">
    <source>
        <dbReference type="Proteomes" id="UP001642406"/>
    </source>
</evidence>
<comment type="caution">
    <text evidence="8">The sequence shown here is derived from an EMBL/GenBank/DDBJ whole genome shotgun (WGS) entry which is preliminary data.</text>
</comment>
<dbReference type="Pfam" id="PF02558">
    <property type="entry name" value="ApbA"/>
    <property type="match status" value="1"/>
</dbReference>
<feature type="domain" description="Ketopantoate reductase N-terminal" evidence="6">
    <location>
        <begin position="5"/>
        <end position="162"/>
    </location>
</feature>
<dbReference type="Proteomes" id="UP001642406">
    <property type="component" value="Unassembled WGS sequence"/>
</dbReference>
<keyword evidence="9" id="KW-1185">Reference proteome</keyword>
<accession>A0ABP0BP57</accession>
<proteinExistence type="inferred from homology"/>
<feature type="signal peptide" evidence="5">
    <location>
        <begin position="1"/>
        <end position="25"/>
    </location>
</feature>
<dbReference type="SUPFAM" id="SSF48179">
    <property type="entry name" value="6-phosphogluconate dehydrogenase C-terminal domain-like"/>
    <property type="match status" value="1"/>
</dbReference>
<dbReference type="NCBIfam" id="TIGR00745">
    <property type="entry name" value="apbA_panE"/>
    <property type="match status" value="1"/>
</dbReference>
<dbReference type="SUPFAM" id="SSF51735">
    <property type="entry name" value="NAD(P)-binding Rossmann-fold domains"/>
    <property type="match status" value="1"/>
</dbReference>
<dbReference type="PANTHER" id="PTHR21708">
    <property type="entry name" value="PROBABLE 2-DEHYDROPANTOATE 2-REDUCTASE"/>
    <property type="match status" value="1"/>
</dbReference>
<comment type="similarity">
    <text evidence="1 4">Belongs to the ketopantoate reductase family.</text>
</comment>
<feature type="domain" description="Ketopantoate reductase C-terminal" evidence="7">
    <location>
        <begin position="193"/>
        <end position="324"/>
    </location>
</feature>
<dbReference type="Gene3D" id="1.10.1040.10">
    <property type="entry name" value="N-(1-d-carboxylethyl)-l-norvaline Dehydrogenase, domain 2"/>
    <property type="match status" value="1"/>
</dbReference>
<comment type="function">
    <text evidence="4">Catalyzes the NADPH-dependent reduction of ketopantoate into pantoic acid.</text>
</comment>
<sequence>MARVLLFGMGSVGIMLGWLLHRADVELVCVCRSNYDAAHANGFVVYSPILGSGSYRPTVVRSVAEAVALSPSKAFDYAIVTAKALQDAEGRTESVDAIAPAVRHGHTAIVIMQNGLGVEKPYKARFADNTVLSAVIYMPSTQTAPGVVSHSEMQRLFVGAFPASETSERTQHMLAQFAARIEVGGGHACVRNDVQADRWSKLVANAVWNPACALSLCRDRPLLAAHPLAAGVIRAAMEEVVAVAHAAGYALDGSGDNGTDVVSMQLARTAARSPLGVEPSMLADVHGGCPMEVQAIIGEVVGTAKQFGVDTPRLETMLVLLAGRESARTAA</sequence>
<dbReference type="InterPro" id="IPR003710">
    <property type="entry name" value="ApbA"/>
</dbReference>
<keyword evidence="2 4" id="KW-0521">NADP</keyword>
<gene>
    <name evidence="8" type="ORF">SBRCBS47491_004542</name>
</gene>
<dbReference type="InterPro" id="IPR036291">
    <property type="entry name" value="NAD(P)-bd_dom_sf"/>
</dbReference>
<dbReference type="EMBL" id="CAWUHC010000035">
    <property type="protein sequence ID" value="CAK7221487.1"/>
    <property type="molecule type" value="Genomic_DNA"/>
</dbReference>
<dbReference type="Gene3D" id="3.40.50.720">
    <property type="entry name" value="NAD(P)-binding Rossmann-like Domain"/>
    <property type="match status" value="1"/>
</dbReference>
<dbReference type="Pfam" id="PF08546">
    <property type="entry name" value="ApbA_C"/>
    <property type="match status" value="1"/>
</dbReference>
<keyword evidence="3 4" id="KW-0560">Oxidoreductase</keyword>
<evidence type="ECO:0000313" key="8">
    <source>
        <dbReference type="EMBL" id="CAK7221487.1"/>
    </source>
</evidence>
<evidence type="ECO:0000256" key="5">
    <source>
        <dbReference type="SAM" id="SignalP"/>
    </source>
</evidence>
<dbReference type="PANTHER" id="PTHR21708:SF30">
    <property type="entry name" value="2-DEHYDROPANTOATE 2-REDUCTASE-RELATED"/>
    <property type="match status" value="1"/>
</dbReference>
<evidence type="ECO:0000256" key="1">
    <source>
        <dbReference type="ARBA" id="ARBA00007870"/>
    </source>
</evidence>
<reference evidence="8 9" key="1">
    <citation type="submission" date="2024-01" db="EMBL/GenBank/DDBJ databases">
        <authorList>
            <person name="Allen C."/>
            <person name="Tagirdzhanova G."/>
        </authorList>
    </citation>
    <scope>NUCLEOTIDE SEQUENCE [LARGE SCALE GENOMIC DNA]</scope>
</reference>
<evidence type="ECO:0000256" key="3">
    <source>
        <dbReference type="ARBA" id="ARBA00023002"/>
    </source>
</evidence>
<evidence type="ECO:0000259" key="6">
    <source>
        <dbReference type="Pfam" id="PF02558"/>
    </source>
</evidence>
<protein>
    <recommendedName>
        <fullName evidence="4">2-dehydropantoate 2-reductase</fullName>
        <ecNumber evidence="4">1.1.1.169</ecNumber>
    </recommendedName>
    <alternativeName>
        <fullName evidence="4">Ketopantoate reductase</fullName>
    </alternativeName>
</protein>
<evidence type="ECO:0000256" key="2">
    <source>
        <dbReference type="ARBA" id="ARBA00022857"/>
    </source>
</evidence>
<keyword evidence="5" id="KW-0732">Signal</keyword>
<comment type="catalytic activity">
    <reaction evidence="4">
        <text>(R)-pantoate + NADP(+) = 2-dehydropantoate + NADPH + H(+)</text>
        <dbReference type="Rhea" id="RHEA:16233"/>
        <dbReference type="ChEBI" id="CHEBI:11561"/>
        <dbReference type="ChEBI" id="CHEBI:15378"/>
        <dbReference type="ChEBI" id="CHEBI:15980"/>
        <dbReference type="ChEBI" id="CHEBI:57783"/>
        <dbReference type="ChEBI" id="CHEBI:58349"/>
        <dbReference type="EC" id="1.1.1.169"/>
    </reaction>
</comment>
<dbReference type="InterPro" id="IPR013752">
    <property type="entry name" value="KPA_reductase"/>
</dbReference>
<evidence type="ECO:0000259" key="7">
    <source>
        <dbReference type="Pfam" id="PF08546"/>
    </source>
</evidence>
<name>A0ABP0BP57_9PEZI</name>
<dbReference type="InterPro" id="IPR013328">
    <property type="entry name" value="6PGD_dom2"/>
</dbReference>
<evidence type="ECO:0000256" key="4">
    <source>
        <dbReference type="RuleBase" id="RU362068"/>
    </source>
</evidence>
<feature type="chain" id="PRO_5045863019" description="2-dehydropantoate 2-reductase" evidence="5">
    <location>
        <begin position="26"/>
        <end position="331"/>
    </location>
</feature>
<organism evidence="8 9">
    <name type="scientific">Sporothrix bragantina</name>
    <dbReference type="NCBI Taxonomy" id="671064"/>
    <lineage>
        <taxon>Eukaryota</taxon>
        <taxon>Fungi</taxon>
        <taxon>Dikarya</taxon>
        <taxon>Ascomycota</taxon>
        <taxon>Pezizomycotina</taxon>
        <taxon>Sordariomycetes</taxon>
        <taxon>Sordariomycetidae</taxon>
        <taxon>Ophiostomatales</taxon>
        <taxon>Ophiostomataceae</taxon>
        <taxon>Sporothrix</taxon>
    </lineage>
</organism>
<dbReference type="InterPro" id="IPR008927">
    <property type="entry name" value="6-PGluconate_DH-like_C_sf"/>
</dbReference>
<dbReference type="InterPro" id="IPR051402">
    <property type="entry name" value="KPR-Related"/>
</dbReference>
<dbReference type="InterPro" id="IPR013332">
    <property type="entry name" value="KPR_N"/>
</dbReference>
<dbReference type="EC" id="1.1.1.169" evidence="4"/>